<dbReference type="InterPro" id="IPR055966">
    <property type="entry name" value="DUF7544"/>
</dbReference>
<name>A0A2Z5G6A7_9BACT</name>
<dbReference type="OrthoDB" id="116996at2"/>
<keyword evidence="1" id="KW-0472">Membrane</keyword>
<keyword evidence="1" id="KW-0812">Transmembrane</keyword>
<organism evidence="2 3">
    <name type="scientific">Acidisarcina polymorpha</name>
    <dbReference type="NCBI Taxonomy" id="2211140"/>
    <lineage>
        <taxon>Bacteria</taxon>
        <taxon>Pseudomonadati</taxon>
        <taxon>Acidobacteriota</taxon>
        <taxon>Terriglobia</taxon>
        <taxon>Terriglobales</taxon>
        <taxon>Acidobacteriaceae</taxon>
        <taxon>Acidisarcina</taxon>
    </lineage>
</organism>
<feature type="transmembrane region" description="Helical" evidence="1">
    <location>
        <begin position="296"/>
        <end position="329"/>
    </location>
</feature>
<dbReference type="AlphaFoldDB" id="A0A2Z5G6A7"/>
<accession>A0A2Z5G6A7</accession>
<reference evidence="2 3" key="1">
    <citation type="journal article" date="2018" name="Front. Microbiol.">
        <title>Hydrolytic Capabilities as a Key to Environmental Success: Chitinolytic and Cellulolytic Acidobacteria From Acidic Sub-arctic Soils and Boreal Peatlands.</title>
        <authorList>
            <person name="Belova S.E."/>
            <person name="Ravin N.V."/>
            <person name="Pankratov T.A."/>
            <person name="Rakitin A.L."/>
            <person name="Ivanova A.A."/>
            <person name="Beletsky A.V."/>
            <person name="Mardanov A.V."/>
            <person name="Sinninghe Damste J.S."/>
            <person name="Dedysh S.N."/>
        </authorList>
    </citation>
    <scope>NUCLEOTIDE SEQUENCE [LARGE SCALE GENOMIC DNA]</scope>
    <source>
        <strain evidence="2 3">SBC82</strain>
    </source>
</reference>
<keyword evidence="1" id="KW-1133">Transmembrane helix</keyword>
<dbReference type="Pfam" id="PF24400">
    <property type="entry name" value="DUF7544"/>
    <property type="match status" value="1"/>
</dbReference>
<feature type="transmembrane region" description="Helical" evidence="1">
    <location>
        <begin position="143"/>
        <end position="167"/>
    </location>
</feature>
<dbReference type="KEGG" id="abas:ACPOL_4903"/>
<dbReference type="RefSeq" id="WP_114208994.1">
    <property type="nucleotide sequence ID" value="NZ_CP030840.1"/>
</dbReference>
<feature type="transmembrane region" description="Helical" evidence="1">
    <location>
        <begin position="188"/>
        <end position="209"/>
    </location>
</feature>
<proteinExistence type="predicted"/>
<gene>
    <name evidence="2" type="ORF">ACPOL_4903</name>
</gene>
<dbReference type="Proteomes" id="UP000253606">
    <property type="component" value="Chromosome"/>
</dbReference>
<feature type="transmembrane region" description="Helical" evidence="1">
    <location>
        <begin position="85"/>
        <end position="111"/>
    </location>
</feature>
<dbReference type="EMBL" id="CP030840">
    <property type="protein sequence ID" value="AXC14165.1"/>
    <property type="molecule type" value="Genomic_DNA"/>
</dbReference>
<keyword evidence="3" id="KW-1185">Reference proteome</keyword>
<evidence type="ECO:0000256" key="1">
    <source>
        <dbReference type="SAM" id="Phobius"/>
    </source>
</evidence>
<evidence type="ECO:0000313" key="3">
    <source>
        <dbReference type="Proteomes" id="UP000253606"/>
    </source>
</evidence>
<feature type="transmembrane region" description="Helical" evidence="1">
    <location>
        <begin position="264"/>
        <end position="290"/>
    </location>
</feature>
<evidence type="ECO:0000313" key="2">
    <source>
        <dbReference type="EMBL" id="AXC14165.1"/>
    </source>
</evidence>
<sequence>MTSLSPLDALGPAFRRTREVLAQPFRLGFFLKIALVAALTQPSFYSMSLSYPTQGAQFAVLPHLGGRSSFGESSFADHFLTAPRLAVFGAAALVVGVLFALAVWIVLAYLYCRLRFTLFDLVVFKRGRVRQAWSEYGHPAWRYFGLVILVSLAFMVVAALILGPVVLNLVRVMRPLIAAGTNANPFPVLGAMLPLIAAIFGVVALWAVIDALMQDFLLPPMAIEDAPLESAFARFFTLLKNSFGSVVLYVLLRFAVGIGLNWILLLIVFVGLLIAGLAIFGVGFLLYHALWASVLGQVVCVALAIVVGFAVIVVYLAAMVSVFGISAVFKQSYAVYFFGGRYSALGIRLEPPPTLASVDLIPPMPANEPPTDLFPSGDTPAVW</sequence>
<protein>
    <submittedName>
        <fullName evidence="2">Uncharacterized protein</fullName>
    </submittedName>
</protein>